<dbReference type="Proteomes" id="UP000054928">
    <property type="component" value="Unassembled WGS sequence"/>
</dbReference>
<evidence type="ECO:0000313" key="1">
    <source>
        <dbReference type="EMBL" id="CEG38846.1"/>
    </source>
</evidence>
<accession>A0A0P1AD72</accession>
<dbReference type="EMBL" id="CCYD01000322">
    <property type="protein sequence ID" value="CEG38846.1"/>
    <property type="molecule type" value="Genomic_DNA"/>
</dbReference>
<sequence length="70" mass="7947">MKNHVLTFSSLRSLCFQRRSELNQKPGSFDTDRVARSTEVAVDRARPVHHEMSLVNTITCVDNVSDEENA</sequence>
<dbReference type="RefSeq" id="XP_024575215.1">
    <property type="nucleotide sequence ID" value="XM_024724327.1"/>
</dbReference>
<reference evidence="2" key="1">
    <citation type="submission" date="2014-09" db="EMBL/GenBank/DDBJ databases">
        <authorList>
            <person name="Sharma Rahul"/>
            <person name="Thines Marco"/>
        </authorList>
    </citation>
    <scope>NUCLEOTIDE SEQUENCE [LARGE SCALE GENOMIC DNA]</scope>
</reference>
<dbReference type="GeneID" id="36403951"/>
<name>A0A0P1AD72_PLAHL</name>
<dbReference type="AlphaFoldDB" id="A0A0P1AD72"/>
<organism evidence="1 2">
    <name type="scientific">Plasmopara halstedii</name>
    <name type="common">Downy mildew of sunflower</name>
    <dbReference type="NCBI Taxonomy" id="4781"/>
    <lineage>
        <taxon>Eukaryota</taxon>
        <taxon>Sar</taxon>
        <taxon>Stramenopiles</taxon>
        <taxon>Oomycota</taxon>
        <taxon>Peronosporomycetes</taxon>
        <taxon>Peronosporales</taxon>
        <taxon>Peronosporaceae</taxon>
        <taxon>Plasmopara</taxon>
    </lineage>
</organism>
<evidence type="ECO:0000313" key="2">
    <source>
        <dbReference type="Proteomes" id="UP000054928"/>
    </source>
</evidence>
<keyword evidence="2" id="KW-1185">Reference proteome</keyword>
<proteinExistence type="predicted"/>
<protein>
    <submittedName>
        <fullName evidence="1">Uncharacterized protein</fullName>
    </submittedName>
</protein>